<evidence type="ECO:0000313" key="1">
    <source>
        <dbReference type="EMBL" id="MBX38169.1"/>
    </source>
</evidence>
<protein>
    <submittedName>
        <fullName evidence="1">Uncharacterized protein</fullName>
    </submittedName>
</protein>
<name>A0A2P2N6P7_RHIMU</name>
<accession>A0A2P2N6P7</accession>
<sequence>MVEEFDCYSRFFGNLLLSGNFGETTSKTLDYDRILRLHNQIGCLFFPVAFNSDMHTPIHVHCCTRP</sequence>
<dbReference type="EMBL" id="GGEC01057685">
    <property type="protein sequence ID" value="MBX38169.1"/>
    <property type="molecule type" value="Transcribed_RNA"/>
</dbReference>
<organism evidence="1">
    <name type="scientific">Rhizophora mucronata</name>
    <name type="common">Asiatic mangrove</name>
    <dbReference type="NCBI Taxonomy" id="61149"/>
    <lineage>
        <taxon>Eukaryota</taxon>
        <taxon>Viridiplantae</taxon>
        <taxon>Streptophyta</taxon>
        <taxon>Embryophyta</taxon>
        <taxon>Tracheophyta</taxon>
        <taxon>Spermatophyta</taxon>
        <taxon>Magnoliopsida</taxon>
        <taxon>eudicotyledons</taxon>
        <taxon>Gunneridae</taxon>
        <taxon>Pentapetalae</taxon>
        <taxon>rosids</taxon>
        <taxon>fabids</taxon>
        <taxon>Malpighiales</taxon>
        <taxon>Rhizophoraceae</taxon>
        <taxon>Rhizophora</taxon>
    </lineage>
</organism>
<reference evidence="1" key="1">
    <citation type="submission" date="2018-02" db="EMBL/GenBank/DDBJ databases">
        <title>Rhizophora mucronata_Transcriptome.</title>
        <authorList>
            <person name="Meera S.P."/>
            <person name="Sreeshan A."/>
            <person name="Augustine A."/>
        </authorList>
    </citation>
    <scope>NUCLEOTIDE SEQUENCE</scope>
    <source>
        <tissue evidence="1">Leaf</tissue>
    </source>
</reference>
<proteinExistence type="predicted"/>
<dbReference type="AlphaFoldDB" id="A0A2P2N6P7"/>